<keyword evidence="2" id="KW-1185">Reference proteome</keyword>
<sequence length="51" mass="5807">MIPIQDGGPTGFPLNHRSWIMDITMGVIRRLYADGRPTGNRVTTLFIEPMY</sequence>
<protein>
    <submittedName>
        <fullName evidence="1">Uncharacterized protein</fullName>
    </submittedName>
</protein>
<evidence type="ECO:0000313" key="2">
    <source>
        <dbReference type="Proteomes" id="UP000829196"/>
    </source>
</evidence>
<evidence type="ECO:0000313" key="1">
    <source>
        <dbReference type="EMBL" id="KAI0507044.1"/>
    </source>
</evidence>
<accession>A0A8T3B7X4</accession>
<organism evidence="1 2">
    <name type="scientific">Dendrobium nobile</name>
    <name type="common">Orchid</name>
    <dbReference type="NCBI Taxonomy" id="94219"/>
    <lineage>
        <taxon>Eukaryota</taxon>
        <taxon>Viridiplantae</taxon>
        <taxon>Streptophyta</taxon>
        <taxon>Embryophyta</taxon>
        <taxon>Tracheophyta</taxon>
        <taxon>Spermatophyta</taxon>
        <taxon>Magnoliopsida</taxon>
        <taxon>Liliopsida</taxon>
        <taxon>Asparagales</taxon>
        <taxon>Orchidaceae</taxon>
        <taxon>Epidendroideae</taxon>
        <taxon>Malaxideae</taxon>
        <taxon>Dendrobiinae</taxon>
        <taxon>Dendrobium</taxon>
    </lineage>
</organism>
<name>A0A8T3B7X4_DENNO</name>
<dbReference type="Proteomes" id="UP000829196">
    <property type="component" value="Unassembled WGS sequence"/>
</dbReference>
<reference evidence="1" key="1">
    <citation type="journal article" date="2022" name="Front. Genet.">
        <title>Chromosome-Scale Assembly of the Dendrobium nobile Genome Provides Insights Into the Molecular Mechanism of the Biosynthesis of the Medicinal Active Ingredient of Dendrobium.</title>
        <authorList>
            <person name="Xu Q."/>
            <person name="Niu S.-C."/>
            <person name="Li K.-L."/>
            <person name="Zheng P.-J."/>
            <person name="Zhang X.-J."/>
            <person name="Jia Y."/>
            <person name="Liu Y."/>
            <person name="Niu Y.-X."/>
            <person name="Yu L.-H."/>
            <person name="Chen D.-F."/>
            <person name="Zhang G.-Q."/>
        </authorList>
    </citation>
    <scope>NUCLEOTIDE SEQUENCE</scope>
    <source>
        <tissue evidence="1">Leaf</tissue>
    </source>
</reference>
<dbReference type="EMBL" id="JAGYWB010000010">
    <property type="protein sequence ID" value="KAI0507044.1"/>
    <property type="molecule type" value="Genomic_DNA"/>
</dbReference>
<comment type="caution">
    <text evidence="1">The sequence shown here is derived from an EMBL/GenBank/DDBJ whole genome shotgun (WGS) entry which is preliminary data.</text>
</comment>
<gene>
    <name evidence="1" type="ORF">KFK09_013162</name>
</gene>
<proteinExistence type="predicted"/>
<dbReference type="AlphaFoldDB" id="A0A8T3B7X4"/>